<evidence type="ECO:0000256" key="2">
    <source>
        <dbReference type="ARBA" id="ARBA00022730"/>
    </source>
</evidence>
<comment type="function">
    <text evidence="7">One of the primary rRNA binding proteins, it binds directly to 16S rRNA where it nucleates assembly of the body of the 30S subunit.</text>
</comment>
<feature type="domain" description="Small ribosomal subunit protein uS4 N-terminal" evidence="10">
    <location>
        <begin position="5"/>
        <end position="94"/>
    </location>
</feature>
<dbReference type="FunFam" id="3.10.290.10:FF:000001">
    <property type="entry name" value="30S ribosomal protein S4"/>
    <property type="match status" value="1"/>
</dbReference>
<evidence type="ECO:0000313" key="12">
    <source>
        <dbReference type="Proteomes" id="UP000231581"/>
    </source>
</evidence>
<comment type="function">
    <text evidence="7">With S5 and S12 plays an important role in translational accuracy.</text>
</comment>
<evidence type="ECO:0000256" key="4">
    <source>
        <dbReference type="ARBA" id="ARBA00022980"/>
    </source>
</evidence>
<dbReference type="Pfam" id="PF01479">
    <property type="entry name" value="S4"/>
    <property type="match status" value="1"/>
</dbReference>
<evidence type="ECO:0000256" key="5">
    <source>
        <dbReference type="ARBA" id="ARBA00023274"/>
    </source>
</evidence>
<accession>A0A2H0BR92</accession>
<evidence type="ECO:0000256" key="6">
    <source>
        <dbReference type="ARBA" id="ARBA00035254"/>
    </source>
</evidence>
<dbReference type="InterPro" id="IPR005709">
    <property type="entry name" value="Ribosomal_uS4_bac-type"/>
</dbReference>
<dbReference type="AlphaFoldDB" id="A0A2H0BR92"/>
<dbReference type="EMBL" id="PCSZ01000077">
    <property type="protein sequence ID" value="PIP60206.1"/>
    <property type="molecule type" value="Genomic_DNA"/>
</dbReference>
<comment type="similarity">
    <text evidence="1 7">Belongs to the universal ribosomal protein uS4 family.</text>
</comment>
<dbReference type="Proteomes" id="UP000231581">
    <property type="component" value="Unassembled WGS sequence"/>
</dbReference>
<feature type="domain" description="RNA-binding S4" evidence="9">
    <location>
        <begin position="95"/>
        <end position="160"/>
    </location>
</feature>
<dbReference type="GO" id="GO:0019843">
    <property type="term" value="F:rRNA binding"/>
    <property type="evidence" value="ECO:0007669"/>
    <property type="project" value="UniProtKB-UniRule"/>
</dbReference>
<organism evidence="11 12">
    <name type="scientific">Candidatus Uhrbacteria bacterium CG22_combo_CG10-13_8_21_14_all_47_17</name>
    <dbReference type="NCBI Taxonomy" id="1975041"/>
    <lineage>
        <taxon>Bacteria</taxon>
        <taxon>Candidatus Uhriibacteriota</taxon>
    </lineage>
</organism>
<evidence type="ECO:0000256" key="1">
    <source>
        <dbReference type="ARBA" id="ARBA00007465"/>
    </source>
</evidence>
<dbReference type="Gene3D" id="1.10.1050.10">
    <property type="entry name" value="Ribosomal Protein S4 Delta 41, Chain A, domain 1"/>
    <property type="match status" value="1"/>
</dbReference>
<evidence type="ECO:0000256" key="3">
    <source>
        <dbReference type="ARBA" id="ARBA00022884"/>
    </source>
</evidence>
<dbReference type="PANTHER" id="PTHR11831">
    <property type="entry name" value="30S 40S RIBOSOMAL PROTEIN"/>
    <property type="match status" value="1"/>
</dbReference>
<protein>
    <recommendedName>
        <fullName evidence="6 7">Small ribosomal subunit protein uS4</fullName>
    </recommendedName>
</protein>
<comment type="subunit">
    <text evidence="7">Part of the 30S ribosomal subunit. Contacts protein S5. The interaction surface between S4 and S5 is involved in control of translational fidelity.</text>
</comment>
<dbReference type="GO" id="GO:0006412">
    <property type="term" value="P:translation"/>
    <property type="evidence" value="ECO:0007669"/>
    <property type="project" value="UniProtKB-UniRule"/>
</dbReference>
<dbReference type="SUPFAM" id="SSF55174">
    <property type="entry name" value="Alpha-L RNA-binding motif"/>
    <property type="match status" value="1"/>
</dbReference>
<keyword evidence="5 7" id="KW-0687">Ribonucleoprotein</keyword>
<dbReference type="NCBIfam" id="TIGR01017">
    <property type="entry name" value="rpsD_bact"/>
    <property type="match status" value="1"/>
</dbReference>
<dbReference type="PANTHER" id="PTHR11831:SF4">
    <property type="entry name" value="SMALL RIBOSOMAL SUBUNIT PROTEIN US4M"/>
    <property type="match status" value="1"/>
</dbReference>
<dbReference type="SMART" id="SM00363">
    <property type="entry name" value="S4"/>
    <property type="match status" value="1"/>
</dbReference>
<feature type="region of interest" description="Disordered" evidence="8">
    <location>
        <begin position="1"/>
        <end position="59"/>
    </location>
</feature>
<proteinExistence type="inferred from homology"/>
<evidence type="ECO:0000256" key="7">
    <source>
        <dbReference type="HAMAP-Rule" id="MF_01306"/>
    </source>
</evidence>
<dbReference type="SMART" id="SM01390">
    <property type="entry name" value="Ribosomal_S4"/>
    <property type="match status" value="1"/>
</dbReference>
<evidence type="ECO:0000259" key="10">
    <source>
        <dbReference type="SMART" id="SM01390"/>
    </source>
</evidence>
<dbReference type="InterPro" id="IPR036986">
    <property type="entry name" value="S4_RNA-bd_sf"/>
</dbReference>
<dbReference type="InterPro" id="IPR022801">
    <property type="entry name" value="Ribosomal_uS4"/>
</dbReference>
<sequence length="207" mass="23608">MKKTKLTAKQSRREGVALSDASAHARALSRRPNTPGQQGVGRRPRRMTDYGKQLREKQKTKRMYGMTEKQFSNLFAKVSKKKGDTALMFVQQLEARLDNTVYRAGFAKTRAAARQAVSHAHFYVNGTKMNIASYAVRAGDVIQLRDNKREKTKLWKEVEENLTQKETPSWISVDPKMASVKVTGLPSAEEIHQQPFDSKMIIEFYSR</sequence>
<dbReference type="PROSITE" id="PS50889">
    <property type="entry name" value="S4"/>
    <property type="match status" value="1"/>
</dbReference>
<feature type="compositionally biased region" description="Basic and acidic residues" evidence="8">
    <location>
        <begin position="46"/>
        <end position="57"/>
    </location>
</feature>
<dbReference type="GO" id="GO:0003735">
    <property type="term" value="F:structural constituent of ribosome"/>
    <property type="evidence" value="ECO:0007669"/>
    <property type="project" value="InterPro"/>
</dbReference>
<dbReference type="CDD" id="cd00165">
    <property type="entry name" value="S4"/>
    <property type="match status" value="1"/>
</dbReference>
<evidence type="ECO:0000259" key="9">
    <source>
        <dbReference type="SMART" id="SM00363"/>
    </source>
</evidence>
<name>A0A2H0BR92_9BACT</name>
<dbReference type="InterPro" id="IPR002942">
    <property type="entry name" value="S4_RNA-bd"/>
</dbReference>
<comment type="caution">
    <text evidence="11">The sequence shown here is derived from an EMBL/GenBank/DDBJ whole genome shotgun (WGS) entry which is preliminary data.</text>
</comment>
<keyword evidence="2 7" id="KW-0699">rRNA-binding</keyword>
<dbReference type="GO" id="GO:0015935">
    <property type="term" value="C:small ribosomal subunit"/>
    <property type="evidence" value="ECO:0007669"/>
    <property type="project" value="InterPro"/>
</dbReference>
<dbReference type="NCBIfam" id="NF003717">
    <property type="entry name" value="PRK05327.1"/>
    <property type="match status" value="1"/>
</dbReference>
<reference evidence="11 12" key="1">
    <citation type="submission" date="2017-09" db="EMBL/GenBank/DDBJ databases">
        <title>Depth-based differentiation of microbial function through sediment-hosted aquifers and enrichment of novel symbionts in the deep terrestrial subsurface.</title>
        <authorList>
            <person name="Probst A.J."/>
            <person name="Ladd B."/>
            <person name="Jarett J.K."/>
            <person name="Geller-Mcgrath D.E."/>
            <person name="Sieber C.M."/>
            <person name="Emerson J.B."/>
            <person name="Anantharaman K."/>
            <person name="Thomas B.C."/>
            <person name="Malmstrom R."/>
            <person name="Stieglmeier M."/>
            <person name="Klingl A."/>
            <person name="Woyke T."/>
            <person name="Ryan C.M."/>
            <person name="Banfield J.F."/>
        </authorList>
    </citation>
    <scope>NUCLEOTIDE SEQUENCE [LARGE SCALE GENOMIC DNA]</scope>
    <source>
        <strain evidence="11">CG22_combo_CG10-13_8_21_14_all_47_17</strain>
    </source>
</reference>
<gene>
    <name evidence="7" type="primary">rpsD</name>
    <name evidence="11" type="ORF">COX00_04490</name>
</gene>
<dbReference type="HAMAP" id="MF_01306_B">
    <property type="entry name" value="Ribosomal_uS4_B"/>
    <property type="match status" value="1"/>
</dbReference>
<dbReference type="Pfam" id="PF00163">
    <property type="entry name" value="Ribosomal_S4"/>
    <property type="match status" value="1"/>
</dbReference>
<keyword evidence="3 7" id="KW-0694">RNA-binding</keyword>
<dbReference type="GO" id="GO:0042274">
    <property type="term" value="P:ribosomal small subunit biogenesis"/>
    <property type="evidence" value="ECO:0007669"/>
    <property type="project" value="TreeGrafter"/>
</dbReference>
<keyword evidence="4 7" id="KW-0689">Ribosomal protein</keyword>
<evidence type="ECO:0000313" key="11">
    <source>
        <dbReference type="EMBL" id="PIP60206.1"/>
    </source>
</evidence>
<dbReference type="InterPro" id="IPR001912">
    <property type="entry name" value="Ribosomal_uS4_N"/>
</dbReference>
<dbReference type="Gene3D" id="3.10.290.10">
    <property type="entry name" value="RNA-binding S4 domain"/>
    <property type="match status" value="1"/>
</dbReference>
<evidence type="ECO:0000256" key="8">
    <source>
        <dbReference type="SAM" id="MobiDB-lite"/>
    </source>
</evidence>